<dbReference type="RefSeq" id="WP_004610835.1">
    <property type="nucleotide sequence ID" value="NZ_CP102275.1"/>
</dbReference>
<name>B1C4I5_9FIRM</name>
<dbReference type="STRING" id="428126.CLOSPI_02381"/>
<dbReference type="eggNOG" id="COG1284">
    <property type="taxonomic scope" value="Bacteria"/>
</dbReference>
<dbReference type="PANTHER" id="PTHR33545:SF5">
    <property type="entry name" value="UPF0750 MEMBRANE PROTEIN YITT"/>
    <property type="match status" value="1"/>
</dbReference>
<comment type="subcellular location">
    <subcellularLocation>
        <location evidence="1">Cell membrane</location>
        <topology evidence="1">Multi-pass membrane protein</topology>
    </subcellularLocation>
</comment>
<evidence type="ECO:0000256" key="2">
    <source>
        <dbReference type="ARBA" id="ARBA00022475"/>
    </source>
</evidence>
<dbReference type="Pfam" id="PF10035">
    <property type="entry name" value="DUF2179"/>
    <property type="match status" value="1"/>
</dbReference>
<evidence type="ECO:0000313" key="8">
    <source>
        <dbReference type="EMBL" id="EDS73956.1"/>
    </source>
</evidence>
<keyword evidence="4 6" id="KW-1133">Transmembrane helix</keyword>
<proteinExistence type="predicted"/>
<dbReference type="AlphaFoldDB" id="B1C4I5"/>
<dbReference type="PANTHER" id="PTHR33545">
    <property type="entry name" value="UPF0750 MEMBRANE PROTEIN YITT-RELATED"/>
    <property type="match status" value="1"/>
</dbReference>
<dbReference type="Gene3D" id="3.30.70.120">
    <property type="match status" value="1"/>
</dbReference>
<dbReference type="PIRSF" id="PIRSF006483">
    <property type="entry name" value="Membrane_protein_YitT"/>
    <property type="match status" value="1"/>
</dbReference>
<dbReference type="GeneID" id="94016261"/>
<dbReference type="Proteomes" id="UP000004910">
    <property type="component" value="Unassembled WGS sequence"/>
</dbReference>
<evidence type="ECO:0000256" key="1">
    <source>
        <dbReference type="ARBA" id="ARBA00004651"/>
    </source>
</evidence>
<dbReference type="CDD" id="cd16380">
    <property type="entry name" value="YitT_C"/>
    <property type="match status" value="1"/>
</dbReference>
<protein>
    <recommendedName>
        <fullName evidence="7">DUF2179 domain-containing protein</fullName>
    </recommendedName>
</protein>
<accession>B1C4I5</accession>
<reference evidence="8" key="2">
    <citation type="submission" date="2014-06" db="EMBL/GenBank/DDBJ databases">
        <title>Draft genome sequence of Clostridium spiroforme (DSM 1552).</title>
        <authorList>
            <person name="Sudarsanam P."/>
            <person name="Ley R."/>
            <person name="Guruge J."/>
            <person name="Turnbaugh P.J."/>
            <person name="Mahowald M."/>
            <person name="Liep D."/>
            <person name="Gordon J."/>
        </authorList>
    </citation>
    <scope>NUCLEOTIDE SEQUENCE</scope>
    <source>
        <strain evidence="8">DSM 1552</strain>
    </source>
</reference>
<dbReference type="InterPro" id="IPR015867">
    <property type="entry name" value="N-reg_PII/ATP_PRibTrfase_C"/>
</dbReference>
<feature type="transmembrane region" description="Helical" evidence="6">
    <location>
        <begin position="103"/>
        <end position="123"/>
    </location>
</feature>
<feature type="transmembrane region" description="Helical" evidence="6">
    <location>
        <begin position="171"/>
        <end position="190"/>
    </location>
</feature>
<evidence type="ECO:0000256" key="3">
    <source>
        <dbReference type="ARBA" id="ARBA00022692"/>
    </source>
</evidence>
<organism evidence="8 9">
    <name type="scientific">Thomasclavelia spiroformis DSM 1552</name>
    <dbReference type="NCBI Taxonomy" id="428126"/>
    <lineage>
        <taxon>Bacteria</taxon>
        <taxon>Bacillati</taxon>
        <taxon>Bacillota</taxon>
        <taxon>Erysipelotrichia</taxon>
        <taxon>Erysipelotrichales</taxon>
        <taxon>Coprobacillaceae</taxon>
        <taxon>Thomasclavelia</taxon>
    </lineage>
</organism>
<feature type="domain" description="DUF2179" evidence="7">
    <location>
        <begin position="218"/>
        <end position="272"/>
    </location>
</feature>
<evidence type="ECO:0000256" key="6">
    <source>
        <dbReference type="SAM" id="Phobius"/>
    </source>
</evidence>
<evidence type="ECO:0000256" key="5">
    <source>
        <dbReference type="ARBA" id="ARBA00023136"/>
    </source>
</evidence>
<keyword evidence="5 6" id="KW-0472">Membrane</keyword>
<evidence type="ECO:0000256" key="4">
    <source>
        <dbReference type="ARBA" id="ARBA00022989"/>
    </source>
</evidence>
<feature type="transmembrane region" description="Helical" evidence="6">
    <location>
        <begin position="143"/>
        <end position="165"/>
    </location>
</feature>
<dbReference type="InterPro" id="IPR003740">
    <property type="entry name" value="YitT"/>
</dbReference>
<keyword evidence="9" id="KW-1185">Reference proteome</keyword>
<dbReference type="InterPro" id="IPR019264">
    <property type="entry name" value="DUF2179"/>
</dbReference>
<evidence type="ECO:0000259" key="7">
    <source>
        <dbReference type="Pfam" id="PF10035"/>
    </source>
</evidence>
<dbReference type="HOGENOM" id="CLU_063199_1_1_9"/>
<feature type="transmembrane region" description="Helical" evidence="6">
    <location>
        <begin position="46"/>
        <end position="66"/>
    </location>
</feature>
<sequence>MKDIKVIIGILVGNTLYALAVAMFILPNDLITGGTTGIALFLNTTLNIPVTLFVSIFNICMFLLGWKILGKKFALTTLISSFYYPFILGILENIFKNEIMSNDTLLCVIFAGIMIGVAIGLVIRCGASTGGMDIPPLILNKKLGIPISISMYAFDFFILLGQMLIRKREMVFYGILLVLIYTIVLNKVLVIGKSQIQVKIVSSKFEQINNMIINKLDRGSTLIHGETGFMHNKYPIVLTVVNNRELTLLNNYVYQIDSDAFMIINKVNEVRGKGFSSEKKYIQK</sequence>
<dbReference type="GO" id="GO:0005886">
    <property type="term" value="C:plasma membrane"/>
    <property type="evidence" value="ECO:0007669"/>
    <property type="project" value="UniProtKB-SubCell"/>
</dbReference>
<evidence type="ECO:0000313" key="9">
    <source>
        <dbReference type="Proteomes" id="UP000004910"/>
    </source>
</evidence>
<reference evidence="8" key="1">
    <citation type="submission" date="2008-02" db="EMBL/GenBank/DDBJ databases">
        <authorList>
            <person name="Fulton L."/>
            <person name="Clifton S."/>
            <person name="Fulton B."/>
            <person name="Xu J."/>
            <person name="Minx P."/>
            <person name="Pepin K.H."/>
            <person name="Johnson M."/>
            <person name="Thiruvilangam P."/>
            <person name="Bhonagiri V."/>
            <person name="Nash W.E."/>
            <person name="Mardis E.R."/>
            <person name="Wilson R.K."/>
        </authorList>
    </citation>
    <scope>NUCLEOTIDE SEQUENCE [LARGE SCALE GENOMIC DNA]</scope>
    <source>
        <strain evidence="8">DSM 1552</strain>
    </source>
</reference>
<feature type="transmembrane region" description="Helical" evidence="6">
    <location>
        <begin position="7"/>
        <end position="26"/>
    </location>
</feature>
<dbReference type="Pfam" id="PF02588">
    <property type="entry name" value="YitT_membrane"/>
    <property type="match status" value="1"/>
</dbReference>
<dbReference type="InterPro" id="IPR051461">
    <property type="entry name" value="UPF0750_membrane"/>
</dbReference>
<comment type="caution">
    <text evidence="8">The sequence shown here is derived from an EMBL/GenBank/DDBJ whole genome shotgun (WGS) entry which is preliminary data.</text>
</comment>
<keyword evidence="3 6" id="KW-0812">Transmembrane</keyword>
<dbReference type="EMBL" id="ABIK02000015">
    <property type="protein sequence ID" value="EDS73956.1"/>
    <property type="molecule type" value="Genomic_DNA"/>
</dbReference>
<dbReference type="OrthoDB" id="1758221at2"/>
<keyword evidence="2" id="KW-1003">Cell membrane</keyword>
<gene>
    <name evidence="8" type="ORF">CLOSPI_02381</name>
</gene>
<feature type="transmembrane region" description="Helical" evidence="6">
    <location>
        <begin position="73"/>
        <end position="91"/>
    </location>
</feature>